<evidence type="ECO:0000313" key="1">
    <source>
        <dbReference type="EMBL" id="QSI76661.1"/>
    </source>
</evidence>
<gene>
    <name evidence="1" type="ORF">JY500_19720</name>
</gene>
<sequence length="115" mass="12386">MSSKLSPVAPLSQVVFVHDYVQLVFQDEVFSVYNIAKLVFRGVQISQGSPGFCDGLVNLIGQRAVQVEQAEQCALSLSFEGGASLHVLSSESAIRGPEAFQFAGRDNLLVVEQNA</sequence>
<organism evidence="1 2">
    <name type="scientific">Niveibacterium microcysteis</name>
    <dbReference type="NCBI Taxonomy" id="2811415"/>
    <lineage>
        <taxon>Bacteria</taxon>
        <taxon>Pseudomonadati</taxon>
        <taxon>Pseudomonadota</taxon>
        <taxon>Betaproteobacteria</taxon>
        <taxon>Rhodocyclales</taxon>
        <taxon>Rhodocyclaceae</taxon>
        <taxon>Niveibacterium</taxon>
    </lineage>
</organism>
<proteinExistence type="predicted"/>
<dbReference type="RefSeq" id="WP_206254303.1">
    <property type="nucleotide sequence ID" value="NZ_CP071060.1"/>
</dbReference>
<name>A0ABX7M5F9_9RHOO</name>
<dbReference type="EMBL" id="CP071060">
    <property type="protein sequence ID" value="QSI76661.1"/>
    <property type="molecule type" value="Genomic_DNA"/>
</dbReference>
<reference evidence="1 2" key="1">
    <citation type="submission" date="2021-02" db="EMBL/GenBank/DDBJ databases">
        <title>Niveibacterium changnyeongensis HC41.</title>
        <authorList>
            <person name="Kang M."/>
        </authorList>
    </citation>
    <scope>NUCLEOTIDE SEQUENCE [LARGE SCALE GENOMIC DNA]</scope>
    <source>
        <strain evidence="1 2">HC41</strain>
    </source>
</reference>
<protein>
    <submittedName>
        <fullName evidence="1">Uncharacterized protein</fullName>
    </submittedName>
</protein>
<accession>A0ABX7M5F9</accession>
<dbReference type="Proteomes" id="UP000663570">
    <property type="component" value="Chromosome"/>
</dbReference>
<keyword evidence="2" id="KW-1185">Reference proteome</keyword>
<evidence type="ECO:0000313" key="2">
    <source>
        <dbReference type="Proteomes" id="UP000663570"/>
    </source>
</evidence>